<sequence>MAGKTITRRKGGGVQVRASRSRWTAANRARFLAKLAETLNVTAACRAVGLCDRGAYKLRKRDPGFAEAWETTIADAYARVEMLLLERALGGAPEGTAAATGDTRHLETLSERALLTLLNQHRQSVRDIRNAAEKAAERSAGRTMLDEEIGAREGLMATLDEIAARLDAAERVGERAGEHGDGGGGDAQ</sequence>
<reference evidence="2 3" key="1">
    <citation type="submission" date="2023-10" db="EMBL/GenBank/DDBJ databases">
        <title>Sphingomonas sp. HF-S4 16S ribosomal RNA gene Genome sequencing and assembly.</title>
        <authorList>
            <person name="Lee H."/>
        </authorList>
    </citation>
    <scope>NUCLEOTIDE SEQUENCE [LARGE SCALE GENOMIC DNA]</scope>
    <source>
        <strain evidence="2 3">HF-S4</strain>
    </source>
</reference>
<organism evidence="2 3">
    <name type="scientific">Sphingomonas agrestis</name>
    <dbReference type="NCBI Taxonomy" id="3080540"/>
    <lineage>
        <taxon>Bacteria</taxon>
        <taxon>Pseudomonadati</taxon>
        <taxon>Pseudomonadota</taxon>
        <taxon>Alphaproteobacteria</taxon>
        <taxon>Sphingomonadales</taxon>
        <taxon>Sphingomonadaceae</taxon>
        <taxon>Sphingomonas</taxon>
    </lineage>
</organism>
<evidence type="ECO:0000313" key="2">
    <source>
        <dbReference type="EMBL" id="MDV3458332.1"/>
    </source>
</evidence>
<proteinExistence type="predicted"/>
<evidence type="ECO:0000256" key="1">
    <source>
        <dbReference type="SAM" id="Coils"/>
    </source>
</evidence>
<comment type="caution">
    <text evidence="2">The sequence shown here is derived from an EMBL/GenBank/DDBJ whole genome shotgun (WGS) entry which is preliminary data.</text>
</comment>
<dbReference type="RefSeq" id="WP_317227402.1">
    <property type="nucleotide sequence ID" value="NZ_JAWJEJ010000001.1"/>
</dbReference>
<dbReference type="Proteomes" id="UP001273531">
    <property type="component" value="Unassembled WGS sequence"/>
</dbReference>
<evidence type="ECO:0008006" key="4">
    <source>
        <dbReference type="Google" id="ProtNLM"/>
    </source>
</evidence>
<accession>A0ABU3YB17</accession>
<keyword evidence="1" id="KW-0175">Coiled coil</keyword>
<name>A0ABU3YB17_9SPHN</name>
<feature type="coiled-coil region" evidence="1">
    <location>
        <begin position="118"/>
        <end position="172"/>
    </location>
</feature>
<gene>
    <name evidence="2" type="ORF">RZN05_15145</name>
</gene>
<keyword evidence="3" id="KW-1185">Reference proteome</keyword>
<dbReference type="EMBL" id="JAWJEJ010000001">
    <property type="protein sequence ID" value="MDV3458332.1"/>
    <property type="molecule type" value="Genomic_DNA"/>
</dbReference>
<protein>
    <recommendedName>
        <fullName evidence="4">Terminase</fullName>
    </recommendedName>
</protein>
<evidence type="ECO:0000313" key="3">
    <source>
        <dbReference type="Proteomes" id="UP001273531"/>
    </source>
</evidence>